<feature type="region of interest" description="Disordered" evidence="1">
    <location>
        <begin position="303"/>
        <end position="363"/>
    </location>
</feature>
<organism evidence="3 4">
    <name type="scientific">Handroanthus impetiginosus</name>
    <dbReference type="NCBI Taxonomy" id="429701"/>
    <lineage>
        <taxon>Eukaryota</taxon>
        <taxon>Viridiplantae</taxon>
        <taxon>Streptophyta</taxon>
        <taxon>Embryophyta</taxon>
        <taxon>Tracheophyta</taxon>
        <taxon>Spermatophyta</taxon>
        <taxon>Magnoliopsida</taxon>
        <taxon>eudicotyledons</taxon>
        <taxon>Gunneridae</taxon>
        <taxon>Pentapetalae</taxon>
        <taxon>asterids</taxon>
        <taxon>lamiids</taxon>
        <taxon>Lamiales</taxon>
        <taxon>Bignoniaceae</taxon>
        <taxon>Crescentiina</taxon>
        <taxon>Tabebuia alliance</taxon>
        <taxon>Handroanthus</taxon>
    </lineage>
</organism>
<dbReference type="GO" id="GO:0003677">
    <property type="term" value="F:DNA binding"/>
    <property type="evidence" value="ECO:0007669"/>
    <property type="project" value="InterPro"/>
</dbReference>
<evidence type="ECO:0000313" key="3">
    <source>
        <dbReference type="EMBL" id="PIN13740.1"/>
    </source>
</evidence>
<feature type="region of interest" description="Disordered" evidence="1">
    <location>
        <begin position="251"/>
        <end position="277"/>
    </location>
</feature>
<gene>
    <name evidence="3" type="ORF">CDL12_13638</name>
</gene>
<feature type="domain" description="Nuclease associated modular" evidence="2">
    <location>
        <begin position="132"/>
        <end position="158"/>
    </location>
</feature>
<feature type="compositionally biased region" description="Polar residues" evidence="1">
    <location>
        <begin position="543"/>
        <end position="561"/>
    </location>
</feature>
<dbReference type="EMBL" id="NKXS01002420">
    <property type="protein sequence ID" value="PIN13740.1"/>
    <property type="molecule type" value="Genomic_DNA"/>
</dbReference>
<dbReference type="PANTHER" id="PTHR34199:SF2">
    <property type="entry name" value="NUMOD3 MOTIF FAMILY PROTEIN, EXPRESSED"/>
    <property type="match status" value="1"/>
</dbReference>
<feature type="region of interest" description="Disordered" evidence="1">
    <location>
        <begin position="440"/>
        <end position="461"/>
    </location>
</feature>
<dbReference type="Pfam" id="PF07460">
    <property type="entry name" value="NUMOD3"/>
    <property type="match status" value="1"/>
</dbReference>
<evidence type="ECO:0000313" key="4">
    <source>
        <dbReference type="Proteomes" id="UP000231279"/>
    </source>
</evidence>
<evidence type="ECO:0000259" key="2">
    <source>
        <dbReference type="Pfam" id="PF07460"/>
    </source>
</evidence>
<accession>A0A2G9H8W5</accession>
<feature type="compositionally biased region" description="Polar residues" evidence="1">
    <location>
        <begin position="451"/>
        <end position="460"/>
    </location>
</feature>
<dbReference type="AlphaFoldDB" id="A0A2G9H8W5"/>
<reference evidence="4" key="1">
    <citation type="journal article" date="2018" name="Gigascience">
        <title>Genome assembly of the Pink Ipe (Handroanthus impetiginosus, Bignoniaceae), a highly valued, ecologically keystone Neotropical timber forest tree.</title>
        <authorList>
            <person name="Silva-Junior O.B."/>
            <person name="Grattapaglia D."/>
            <person name="Novaes E."/>
            <person name="Collevatti R.G."/>
        </authorList>
    </citation>
    <scope>NUCLEOTIDE SEQUENCE [LARGE SCALE GENOMIC DNA]</scope>
    <source>
        <strain evidence="4">cv. UFG-1</strain>
    </source>
</reference>
<dbReference type="OrthoDB" id="1935413at2759"/>
<comment type="caution">
    <text evidence="3">The sequence shown here is derived from an EMBL/GenBank/DDBJ whole genome shotgun (WGS) entry which is preliminary data.</text>
</comment>
<dbReference type="InterPro" id="IPR003611">
    <property type="entry name" value="NUMOD3"/>
</dbReference>
<keyword evidence="4" id="KW-1185">Reference proteome</keyword>
<dbReference type="PANTHER" id="PTHR34199">
    <property type="entry name" value="NUMOD3 MOTIF FAMILY PROTEIN, EXPRESSED"/>
    <property type="match status" value="1"/>
</dbReference>
<dbReference type="Proteomes" id="UP000231279">
    <property type="component" value="Unassembled WGS sequence"/>
</dbReference>
<proteinExistence type="predicted"/>
<protein>
    <recommendedName>
        <fullName evidence="2">Nuclease associated modular domain-containing protein</fullName>
    </recommendedName>
</protein>
<evidence type="ECO:0000256" key="1">
    <source>
        <dbReference type="SAM" id="MobiDB-lite"/>
    </source>
</evidence>
<name>A0A2G9H8W5_9LAMI</name>
<feature type="region of interest" description="Disordered" evidence="1">
    <location>
        <begin position="532"/>
        <end position="561"/>
    </location>
</feature>
<dbReference type="STRING" id="429701.A0A2G9H8W5"/>
<sequence>MPLLDIAISQPCSCFGNNISVLRSETRIHNRFLTGYDKGLGLLPTFSWRSFGIKERLGRNLKLGRGESWRGGLMIQAVATFEIAREREGVKEYENVLSMNVDSVRPNSSGLEQKFSSEDSTELDEREKLRRMRISKANKGKVAWNKGRKHSPETLQRIKEKTRLAMQDPKVKMKLVNFGHAQSEETKMKIGVGVRLGWERRRQKLMLQETCHYDWQNLIAVAARKGLLGEEELQWDSYKIFSKQLKEKWEQSLEQRKNTPRPKGDKRAPKSAEQKRKIAEAIAAKWADPEYRNRVCSGLSKFHGTEGVERKPRKKPSGDGQTRKRSPKKKDETNVVPKSETNSQVQRIRSKRSRKPPYKDPLASSKLKMLKNIRAERAAAMNKKSEAVFRARLLIAEAEKAAEALELAAKKNPLAKASLIESRMLIAEAIQLIESIEPGDTISTEKDNDLSENTTNNADAQNLEIVQQRKVNGVHSLSSAMATNDFSFNKFMLQDFINGNASNSCSNDMLKAEEKLQQESPNGFLSLEEDNTANLADPKPRPSGSSVGTEKSSINGLEFQSENAKTPKITKKWVRGRLVDVVEET</sequence>